<dbReference type="RefSeq" id="WP_183928437.1">
    <property type="nucleotide sequence ID" value="NZ_JACIGM010000014.1"/>
</dbReference>
<dbReference type="EMBL" id="JACIGM010000014">
    <property type="protein sequence ID" value="MBB4277743.1"/>
    <property type="molecule type" value="Genomic_DNA"/>
</dbReference>
<comment type="caution">
    <text evidence="1">The sequence shown here is derived from an EMBL/GenBank/DDBJ whole genome shotgun (WGS) entry which is preliminary data.</text>
</comment>
<evidence type="ECO:0000313" key="2">
    <source>
        <dbReference type="Proteomes" id="UP000533641"/>
    </source>
</evidence>
<evidence type="ECO:0000313" key="1">
    <source>
        <dbReference type="EMBL" id="MBB4277743.1"/>
    </source>
</evidence>
<name>A0A7W6RTN8_9HYPH</name>
<dbReference type="Proteomes" id="UP000533641">
    <property type="component" value="Unassembled WGS sequence"/>
</dbReference>
<reference evidence="1 2" key="1">
    <citation type="submission" date="2020-08" db="EMBL/GenBank/DDBJ databases">
        <title>Genomic Encyclopedia of Type Strains, Phase IV (KMG-V): Genome sequencing to study the core and pangenomes of soil and plant-associated prokaryotes.</title>
        <authorList>
            <person name="Whitman W."/>
        </authorList>
    </citation>
    <scope>NUCLEOTIDE SEQUENCE [LARGE SCALE GENOMIC DNA]</scope>
    <source>
        <strain evidence="1 2">SEMIA 402</strain>
    </source>
</reference>
<gene>
    <name evidence="1" type="ORF">GGE12_005552</name>
</gene>
<organism evidence="1 2">
    <name type="scientific">Rhizobium mongolense</name>
    <dbReference type="NCBI Taxonomy" id="57676"/>
    <lineage>
        <taxon>Bacteria</taxon>
        <taxon>Pseudomonadati</taxon>
        <taxon>Pseudomonadota</taxon>
        <taxon>Alphaproteobacteria</taxon>
        <taxon>Hyphomicrobiales</taxon>
        <taxon>Rhizobiaceae</taxon>
        <taxon>Rhizobium/Agrobacterium group</taxon>
        <taxon>Rhizobium</taxon>
    </lineage>
</organism>
<dbReference type="SUPFAM" id="SSF55486">
    <property type="entry name" value="Metalloproteases ('zincins'), catalytic domain"/>
    <property type="match status" value="1"/>
</dbReference>
<proteinExistence type="predicted"/>
<accession>A0A7W6RTN8</accession>
<dbReference type="AlphaFoldDB" id="A0A7W6RTN8"/>
<sequence length="619" mass="69315">MAKRTGADQLNKETRTRLYATRRTLSLEVQREVGLRINVPVYFKDPLIAKTNPGDVVDKTFDVPWEPGLTNGPTSARFAVVDYDSSTGKLEQPAVWDADAGRFLGPGGVDLNSTRGRGLTQFRQASVWATVQYTLDFFEGGRGLGRRIEWGFDGNRLLLVPTAGYGENAYYDRTSKSLQFYWFMSDGGRVNTCESSDIVNHEFGHAVLDGLRPYYFESILTETGAFHEFIGDLTALLMAFRNNEFRKIIVKQSKGDLADATILASLAEQFGKAVTDQPYLRTALNKMKMSHARDANSHTMSQVLTGAVFDVMIALLDLRKARALDRKEAQPSRRGRTLAQLFWDTIDHMQMCAIQPLDLLPPCDVTFRDYALAVLRGEKITNPVDPDGFRPAIFEAFLKREILTEEDRVVLDPSPVFTRLDLAVFHSIDEISASRGSAYRFLDDNRRELLIPPTADLTVADIARARKLTTEGRQQSDQIVLQYIWKEEIALSGAQFGKFDGERTAMLCGGTIVLDQNGNLIHWARKPGTEVLGTDDLRKAERTDGLARRSRFLEDLVGRIKLGMIGDTQFSPLGVLARAIPPYEASRREGLLTFGMAPHFSLNHDDDQEVGGRQWQISS</sequence>
<protein>
    <submittedName>
        <fullName evidence="1">Uncharacterized protein</fullName>
    </submittedName>
</protein>